<evidence type="ECO:0000256" key="3">
    <source>
        <dbReference type="ARBA" id="ARBA00023125"/>
    </source>
</evidence>
<dbReference type="GO" id="GO:0005634">
    <property type="term" value="C:nucleus"/>
    <property type="evidence" value="ECO:0007669"/>
    <property type="project" value="UniProtKB-SubCell"/>
</dbReference>
<dbReference type="Proteomes" id="UP001153620">
    <property type="component" value="Chromosome 1"/>
</dbReference>
<evidence type="ECO:0000256" key="5">
    <source>
        <dbReference type="ARBA" id="ARBA00023163"/>
    </source>
</evidence>
<dbReference type="PANTHER" id="PTHR11850">
    <property type="entry name" value="HOMEOBOX PROTEIN TRANSCRIPTION FACTORS"/>
    <property type="match status" value="1"/>
</dbReference>
<dbReference type="GO" id="GO:0001654">
    <property type="term" value="P:eye development"/>
    <property type="evidence" value="ECO:0007669"/>
    <property type="project" value="UniProtKB-ARBA"/>
</dbReference>
<dbReference type="OrthoDB" id="10056939at2759"/>
<keyword evidence="6 8" id="KW-0539">Nucleus</keyword>
<feature type="compositionally biased region" description="Basic residues" evidence="9">
    <location>
        <begin position="234"/>
        <end position="244"/>
    </location>
</feature>
<evidence type="ECO:0000256" key="6">
    <source>
        <dbReference type="ARBA" id="ARBA00023242"/>
    </source>
</evidence>
<comment type="subcellular location">
    <subcellularLocation>
        <location evidence="1 8">Nucleus</location>
    </subcellularLocation>
</comment>
<dbReference type="InterPro" id="IPR009057">
    <property type="entry name" value="Homeodomain-like_sf"/>
</dbReference>
<reference evidence="11" key="2">
    <citation type="submission" date="2022-10" db="EMBL/GenBank/DDBJ databases">
        <authorList>
            <consortium name="ENA_rothamsted_submissions"/>
            <consortium name="culmorum"/>
            <person name="King R."/>
        </authorList>
    </citation>
    <scope>NUCLEOTIDE SEQUENCE</scope>
</reference>
<reference evidence="11" key="1">
    <citation type="submission" date="2022-01" db="EMBL/GenBank/DDBJ databases">
        <authorList>
            <person name="King R."/>
        </authorList>
    </citation>
    <scope>NUCLEOTIDE SEQUENCE</scope>
</reference>
<dbReference type="GO" id="GO:0009887">
    <property type="term" value="P:animal organ morphogenesis"/>
    <property type="evidence" value="ECO:0007669"/>
    <property type="project" value="UniProtKB-ARBA"/>
</dbReference>
<dbReference type="Pfam" id="PF05920">
    <property type="entry name" value="Homeobox_KN"/>
    <property type="match status" value="1"/>
</dbReference>
<evidence type="ECO:0000313" key="12">
    <source>
        <dbReference type="Proteomes" id="UP001153620"/>
    </source>
</evidence>
<dbReference type="FunFam" id="1.10.10.60:FF:000059">
    <property type="entry name" value="TGFB-induced factor homeobox 1"/>
    <property type="match status" value="1"/>
</dbReference>
<dbReference type="InterPro" id="IPR008422">
    <property type="entry name" value="KN_HD"/>
</dbReference>
<keyword evidence="12" id="KW-1185">Reference proteome</keyword>
<evidence type="ECO:0000256" key="4">
    <source>
        <dbReference type="ARBA" id="ARBA00023155"/>
    </source>
</evidence>
<feature type="domain" description="Homeobox" evidence="10">
    <location>
        <begin position="47"/>
        <end position="110"/>
    </location>
</feature>
<dbReference type="EMBL" id="OU895877">
    <property type="protein sequence ID" value="CAG9800378.1"/>
    <property type="molecule type" value="Genomic_DNA"/>
</dbReference>
<sequence>MSSSDLDQKPFILPSEMHQKILAENDRQYEDELEVMSEEVVSVELNDSYRKRRGILPKRAVNVLKNWLYTHRLNAYPTEDEKFMLCRETGLTNLQVCNWFINARRRILPEMIRKDGHDPNKYRISRKGKHLSDDTFPPHMLSPTMKQNLKMMKFEDSGTEVEDDEMDNNEHQSPEIIDVQSGSLAFMKNNEMKISNDDYDESNLIYSASAVNKPKRKYNKVKNQENQIGNESKSKRKYKKRKVDSKRSDDEIEIEEHKYVPMSEASTSNDYFNISHPRFNQLQSESRRKSTPPIRIQQVPVPVVPTISQQGNSRNSVRVRGVIRDPNNSKCLYLLIDSSNS</sequence>
<comment type="similarity">
    <text evidence="7">Belongs to the TALE/TGIF homeobox family.</text>
</comment>
<organism evidence="11 12">
    <name type="scientific">Chironomus riparius</name>
    <dbReference type="NCBI Taxonomy" id="315576"/>
    <lineage>
        <taxon>Eukaryota</taxon>
        <taxon>Metazoa</taxon>
        <taxon>Ecdysozoa</taxon>
        <taxon>Arthropoda</taxon>
        <taxon>Hexapoda</taxon>
        <taxon>Insecta</taxon>
        <taxon>Pterygota</taxon>
        <taxon>Neoptera</taxon>
        <taxon>Endopterygota</taxon>
        <taxon>Diptera</taxon>
        <taxon>Nematocera</taxon>
        <taxon>Chironomoidea</taxon>
        <taxon>Chironomidae</taxon>
        <taxon>Chironominae</taxon>
        <taxon>Chironomus</taxon>
    </lineage>
</organism>
<dbReference type="CDD" id="cd00086">
    <property type="entry name" value="homeodomain"/>
    <property type="match status" value="1"/>
</dbReference>
<dbReference type="AlphaFoldDB" id="A0A9N9RNY0"/>
<evidence type="ECO:0000256" key="9">
    <source>
        <dbReference type="SAM" id="MobiDB-lite"/>
    </source>
</evidence>
<protein>
    <recommendedName>
        <fullName evidence="10">Homeobox domain-containing protein</fullName>
    </recommendedName>
</protein>
<proteinExistence type="inferred from homology"/>
<dbReference type="GO" id="GO:0048646">
    <property type="term" value="P:anatomical structure formation involved in morphogenesis"/>
    <property type="evidence" value="ECO:0007669"/>
    <property type="project" value="UniProtKB-ARBA"/>
</dbReference>
<keyword evidence="3 8" id="KW-0238">DNA-binding</keyword>
<feature type="region of interest" description="Disordered" evidence="9">
    <location>
        <begin position="214"/>
        <end position="250"/>
    </location>
</feature>
<dbReference type="InterPro" id="IPR050224">
    <property type="entry name" value="TALE_homeobox"/>
</dbReference>
<evidence type="ECO:0000259" key="10">
    <source>
        <dbReference type="PROSITE" id="PS50071"/>
    </source>
</evidence>
<dbReference type="Gene3D" id="1.10.10.60">
    <property type="entry name" value="Homeodomain-like"/>
    <property type="match status" value="1"/>
</dbReference>
<evidence type="ECO:0000256" key="8">
    <source>
        <dbReference type="PROSITE-ProRule" id="PRU00108"/>
    </source>
</evidence>
<dbReference type="GO" id="GO:0006355">
    <property type="term" value="P:regulation of DNA-templated transcription"/>
    <property type="evidence" value="ECO:0007669"/>
    <property type="project" value="InterPro"/>
</dbReference>
<dbReference type="InterPro" id="IPR001356">
    <property type="entry name" value="HD"/>
</dbReference>
<dbReference type="PROSITE" id="PS50071">
    <property type="entry name" value="HOMEOBOX_2"/>
    <property type="match status" value="1"/>
</dbReference>
<evidence type="ECO:0000256" key="1">
    <source>
        <dbReference type="ARBA" id="ARBA00004123"/>
    </source>
</evidence>
<accession>A0A9N9RNY0</accession>
<name>A0A9N9RNY0_9DIPT</name>
<dbReference type="SMART" id="SM00389">
    <property type="entry name" value="HOX"/>
    <property type="match status" value="1"/>
</dbReference>
<feature type="DNA-binding region" description="Homeobox" evidence="8">
    <location>
        <begin position="49"/>
        <end position="111"/>
    </location>
</feature>
<feature type="region of interest" description="Disordered" evidence="9">
    <location>
        <begin position="118"/>
        <end position="142"/>
    </location>
</feature>
<dbReference type="SUPFAM" id="SSF46689">
    <property type="entry name" value="Homeodomain-like"/>
    <property type="match status" value="1"/>
</dbReference>
<evidence type="ECO:0000313" key="11">
    <source>
        <dbReference type="EMBL" id="CAG9800378.1"/>
    </source>
</evidence>
<keyword evidence="4 8" id="KW-0371">Homeobox</keyword>
<evidence type="ECO:0000256" key="7">
    <source>
        <dbReference type="ARBA" id="ARBA00038021"/>
    </source>
</evidence>
<gene>
    <name evidence="11" type="ORF">CHIRRI_LOCUS3321</name>
</gene>
<keyword evidence="5" id="KW-0804">Transcription</keyword>
<dbReference type="GO" id="GO:0000987">
    <property type="term" value="F:cis-regulatory region sequence-specific DNA binding"/>
    <property type="evidence" value="ECO:0007669"/>
    <property type="project" value="UniProtKB-ARBA"/>
</dbReference>
<keyword evidence="2" id="KW-0805">Transcription regulation</keyword>
<evidence type="ECO:0000256" key="2">
    <source>
        <dbReference type="ARBA" id="ARBA00023015"/>
    </source>
</evidence>